<dbReference type="InterPro" id="IPR016193">
    <property type="entry name" value="Cytidine_deaminase-like"/>
</dbReference>
<accession>A0A9W6FDR5</accession>
<evidence type="ECO:0000256" key="5">
    <source>
        <dbReference type="ARBA" id="ARBA00022833"/>
    </source>
</evidence>
<keyword evidence="5 7" id="KW-0862">Zinc</keyword>
<evidence type="ECO:0000313" key="9">
    <source>
        <dbReference type="EMBL" id="GLG03821.1"/>
    </source>
</evidence>
<dbReference type="EMBL" id="BSCH01000017">
    <property type="protein sequence ID" value="GLG91130.1"/>
    <property type="molecule type" value="Genomic_DNA"/>
</dbReference>
<feature type="binding site" evidence="7">
    <location>
        <position position="122"/>
    </location>
    <ligand>
        <name>Zn(2+)</name>
        <dbReference type="ChEBI" id="CHEBI:29105"/>
        <note>catalytic</note>
    </ligand>
</feature>
<dbReference type="AlphaFoldDB" id="A0A9W6FDR5"/>
<dbReference type="InterPro" id="IPR002125">
    <property type="entry name" value="CMP_dCMP_dom"/>
</dbReference>
<reference evidence="10" key="3">
    <citation type="submission" date="2022-11" db="EMBL/GenBank/DDBJ databases">
        <title>Draft genome sequence of Sellimonas catena strain 18CBH55.</title>
        <authorList>
            <person name="Atsushi H."/>
            <person name="Moriya O."/>
            <person name="Mitsuo S."/>
        </authorList>
    </citation>
    <scope>NUCLEOTIDE SEQUENCE</scope>
    <source>
        <strain evidence="10">18CBH55</strain>
    </source>
</reference>
<dbReference type="InterPro" id="IPR035105">
    <property type="entry name" value="Deoxycytidylate_deaminase_dom"/>
</dbReference>
<gene>
    <name evidence="9" type="ORF">Selli1_09950</name>
    <name evidence="10" type="ORF">Selli2_25570</name>
</gene>
<comment type="similarity">
    <text evidence="2">Belongs to the cytidine and deoxycytidylate deaminase family.</text>
</comment>
<dbReference type="CDD" id="cd01286">
    <property type="entry name" value="deoxycytidylate_deaminase"/>
    <property type="match status" value="1"/>
</dbReference>
<dbReference type="Pfam" id="PF00383">
    <property type="entry name" value="dCMP_cyt_deam_1"/>
    <property type="match status" value="1"/>
</dbReference>
<comment type="caution">
    <text evidence="9">The sequence shown here is derived from an EMBL/GenBank/DDBJ whole genome shotgun (WGS) entry which is preliminary data.</text>
</comment>
<feature type="domain" description="CMP/dCMP-type deaminase" evidence="8">
    <location>
        <begin position="11"/>
        <end position="151"/>
    </location>
</feature>
<dbReference type="Proteomes" id="UP001145145">
    <property type="component" value="Unassembled WGS sequence"/>
</dbReference>
<dbReference type="GO" id="GO:0004132">
    <property type="term" value="F:dCMP deaminase activity"/>
    <property type="evidence" value="ECO:0007669"/>
    <property type="project" value="InterPro"/>
</dbReference>
<keyword evidence="3 7" id="KW-0479">Metal-binding</keyword>
<dbReference type="PANTHER" id="PTHR11086:SF18">
    <property type="entry name" value="DEOXYCYTIDYLATE DEAMINASE"/>
    <property type="match status" value="1"/>
</dbReference>
<reference evidence="9" key="1">
    <citation type="submission" date="2022-11" db="EMBL/GenBank/DDBJ databases">
        <title>Draft genome sequence of Sellimonas catena strain 12EGH17.</title>
        <authorList>
            <person name="Atsushi H."/>
            <person name="Moriya O."/>
            <person name="Mitsuo S."/>
        </authorList>
    </citation>
    <scope>NUCLEOTIDE SEQUENCE</scope>
    <source>
        <strain evidence="9">12EGH17</strain>
    </source>
</reference>
<protein>
    <submittedName>
        <fullName evidence="9">Cytidine deaminase</fullName>
    </submittedName>
</protein>
<dbReference type="Proteomes" id="UP001145094">
    <property type="component" value="Unassembled WGS sequence"/>
</dbReference>
<evidence type="ECO:0000256" key="6">
    <source>
        <dbReference type="PIRSR" id="PIRSR006019-1"/>
    </source>
</evidence>
<dbReference type="GO" id="GO:0005737">
    <property type="term" value="C:cytoplasm"/>
    <property type="evidence" value="ECO:0007669"/>
    <property type="project" value="TreeGrafter"/>
</dbReference>
<evidence type="ECO:0000256" key="4">
    <source>
        <dbReference type="ARBA" id="ARBA00022801"/>
    </source>
</evidence>
<dbReference type="PROSITE" id="PS51747">
    <property type="entry name" value="CYT_DCMP_DEAMINASES_2"/>
    <property type="match status" value="1"/>
</dbReference>
<evidence type="ECO:0000256" key="3">
    <source>
        <dbReference type="ARBA" id="ARBA00022723"/>
    </source>
</evidence>
<reference evidence="10" key="4">
    <citation type="submission" date="2022-11" db="EMBL/GenBank/DDBJ databases">
        <title>Draft genome sequence of Sellimonas catena strain 18CBH55.</title>
        <authorList>
            <person name="Hisatomi A."/>
            <person name="Ohkuma M."/>
            <person name="Sakamoto M."/>
        </authorList>
    </citation>
    <scope>NUCLEOTIDE SEQUENCE</scope>
    <source>
        <strain evidence="10">18CBH55</strain>
    </source>
</reference>
<keyword evidence="11" id="KW-1185">Reference proteome</keyword>
<dbReference type="InterPro" id="IPR016473">
    <property type="entry name" value="dCMP_deaminase"/>
</dbReference>
<dbReference type="GO" id="GO:0006220">
    <property type="term" value="P:pyrimidine nucleotide metabolic process"/>
    <property type="evidence" value="ECO:0007669"/>
    <property type="project" value="InterPro"/>
</dbReference>
<dbReference type="SUPFAM" id="SSF53927">
    <property type="entry name" value="Cytidine deaminase-like"/>
    <property type="match status" value="1"/>
</dbReference>
<feature type="binding site" evidence="7">
    <location>
        <position position="125"/>
    </location>
    <ligand>
        <name>Zn(2+)</name>
        <dbReference type="ChEBI" id="CHEBI:29105"/>
        <note>catalytic</note>
    </ligand>
</feature>
<dbReference type="InterPro" id="IPR016192">
    <property type="entry name" value="APOBEC/CMP_deaminase_Zn-bd"/>
</dbReference>
<reference evidence="9" key="2">
    <citation type="submission" date="2022-11" db="EMBL/GenBank/DDBJ databases">
        <title>Draft genome sequence of Sellimonas catena strain 12EGH17.</title>
        <authorList>
            <person name="Hisatomi A."/>
            <person name="Ohkuma M."/>
            <person name="Sakamoto M."/>
        </authorList>
    </citation>
    <scope>NUCLEOTIDE SEQUENCE</scope>
    <source>
        <strain evidence="9">12EGH17</strain>
    </source>
</reference>
<dbReference type="PANTHER" id="PTHR11086">
    <property type="entry name" value="DEOXYCYTIDYLATE DEAMINASE-RELATED"/>
    <property type="match status" value="1"/>
</dbReference>
<dbReference type="RefSeq" id="WP_281845606.1">
    <property type="nucleotide sequence ID" value="NZ_BSBO01000007.1"/>
</dbReference>
<evidence type="ECO:0000259" key="8">
    <source>
        <dbReference type="PROSITE" id="PS51747"/>
    </source>
</evidence>
<evidence type="ECO:0000313" key="10">
    <source>
        <dbReference type="EMBL" id="GLG91130.1"/>
    </source>
</evidence>
<feature type="active site" description="Proton donor" evidence="6">
    <location>
        <position position="87"/>
    </location>
</feature>
<evidence type="ECO:0000256" key="1">
    <source>
        <dbReference type="ARBA" id="ARBA00001947"/>
    </source>
</evidence>
<dbReference type="PROSITE" id="PS00903">
    <property type="entry name" value="CYT_DCMP_DEAMINASES_1"/>
    <property type="match status" value="1"/>
</dbReference>
<dbReference type="InterPro" id="IPR015517">
    <property type="entry name" value="dCMP_deaminase-rel"/>
</dbReference>
<proteinExistence type="inferred from homology"/>
<dbReference type="Gene3D" id="3.40.140.10">
    <property type="entry name" value="Cytidine Deaminase, domain 2"/>
    <property type="match status" value="1"/>
</dbReference>
<sequence>MVKPEKGKRISKIDTYLNCAETFAYRSTCLKRKYGAVIVKDDVVVSTGYNGSPRGFENCCDKGTCPRMEKNMHQGEGYGVCRAIHAEANALLNCSRLQTTGADLYLTGVNPEDNSIHKANPCPMCARSIIQAGIRNVIMRTGEGPEQYTIVPAKELKWYLDDSNV</sequence>
<organism evidence="9 11">
    <name type="scientific">Sellimonas catena</name>
    <dbReference type="NCBI Taxonomy" id="2994035"/>
    <lineage>
        <taxon>Bacteria</taxon>
        <taxon>Bacillati</taxon>
        <taxon>Bacillota</taxon>
        <taxon>Clostridia</taxon>
        <taxon>Lachnospirales</taxon>
        <taxon>Lachnospiraceae</taxon>
        <taxon>Sellimonas</taxon>
    </lineage>
</organism>
<evidence type="ECO:0000256" key="7">
    <source>
        <dbReference type="PIRSR" id="PIRSR006019-2"/>
    </source>
</evidence>
<evidence type="ECO:0000256" key="2">
    <source>
        <dbReference type="ARBA" id="ARBA00006576"/>
    </source>
</evidence>
<reference evidence="9 11" key="5">
    <citation type="journal article" date="2023" name="Int. J. Syst. Evol. Microbiol.">
        <title>Sellimonas catena sp. nov., isolated from human faeces.</title>
        <authorList>
            <person name="Hisatomi A."/>
            <person name="Ohkuma M."/>
            <person name="Sakamoto M."/>
        </authorList>
    </citation>
    <scope>NUCLEOTIDE SEQUENCE [LARGE SCALE GENOMIC DNA]</scope>
    <source>
        <strain evidence="9 11">12EGH17</strain>
        <strain evidence="10">18CBH55</strain>
    </source>
</reference>
<dbReference type="PIRSF" id="PIRSF006019">
    <property type="entry name" value="dCMP_deaminase"/>
    <property type="match status" value="1"/>
</dbReference>
<dbReference type="GO" id="GO:0008270">
    <property type="term" value="F:zinc ion binding"/>
    <property type="evidence" value="ECO:0007669"/>
    <property type="project" value="InterPro"/>
</dbReference>
<dbReference type="EMBL" id="BSBO01000007">
    <property type="protein sequence ID" value="GLG03821.1"/>
    <property type="molecule type" value="Genomic_DNA"/>
</dbReference>
<evidence type="ECO:0000313" key="11">
    <source>
        <dbReference type="Proteomes" id="UP001145145"/>
    </source>
</evidence>
<keyword evidence="4" id="KW-0378">Hydrolase</keyword>
<feature type="binding site" evidence="7">
    <location>
        <position position="85"/>
    </location>
    <ligand>
        <name>Zn(2+)</name>
        <dbReference type="ChEBI" id="CHEBI:29105"/>
        <note>catalytic</note>
    </ligand>
</feature>
<comment type="cofactor">
    <cofactor evidence="1 7">
        <name>Zn(2+)</name>
        <dbReference type="ChEBI" id="CHEBI:29105"/>
    </cofactor>
</comment>
<name>A0A9W6FDR5_9FIRM</name>